<dbReference type="AlphaFoldDB" id="G9ZIZ2"/>
<protein>
    <submittedName>
        <fullName evidence="2">Putative membrane protein</fullName>
    </submittedName>
</protein>
<keyword evidence="1" id="KW-0472">Membrane</keyword>
<gene>
    <name evidence="2" type="ORF">HMPREF9080_02760</name>
</gene>
<feature type="transmembrane region" description="Helical" evidence="1">
    <location>
        <begin position="59"/>
        <end position="80"/>
    </location>
</feature>
<dbReference type="STRING" id="797473.HMPREF9080_02760"/>
<dbReference type="RefSeq" id="WP_006986745.1">
    <property type="nucleotide sequence ID" value="NZ_JH417966.1"/>
</dbReference>
<feature type="transmembrane region" description="Helical" evidence="1">
    <location>
        <begin position="197"/>
        <end position="219"/>
    </location>
</feature>
<keyword evidence="1" id="KW-0812">Transmembrane</keyword>
<proteinExistence type="predicted"/>
<organism evidence="2 3">
    <name type="scientific">Cardiobacterium valvarum F0432</name>
    <dbReference type="NCBI Taxonomy" id="797473"/>
    <lineage>
        <taxon>Bacteria</taxon>
        <taxon>Pseudomonadati</taxon>
        <taxon>Pseudomonadota</taxon>
        <taxon>Gammaproteobacteria</taxon>
        <taxon>Cardiobacteriales</taxon>
        <taxon>Cardiobacteriaceae</taxon>
        <taxon>Cardiobacterium</taxon>
    </lineage>
</organism>
<sequence length="284" mass="29980">MVFLLLSVCCSVAVSVLLKVARRRGWEVALLVALNYPVAALALWLVAQPPLPDAAVWRSGWWLFAALGVLLPSVFIVMGRAVQAAGIVRADAAQRLALVIPLVSAFVLFREQLSPWSLVGIGLVFAALFCLLSYGEAKESLRASWLLVGVWAGYGVIDVLLKALSQQAKVTSLLLVTFVLAGVLMAGYVCWRRVRVSAAACATGVLLGVLNVGNIVFYIKAHTAMKENPSVVFAGMNVGVIALGTLVGAGFFGERLLLRHVAGLVLAVAAIGCLTWARLSAGAA</sequence>
<evidence type="ECO:0000313" key="2">
    <source>
        <dbReference type="EMBL" id="EHM50616.1"/>
    </source>
</evidence>
<feature type="transmembrane region" description="Helical" evidence="1">
    <location>
        <begin position="28"/>
        <end position="47"/>
    </location>
</feature>
<evidence type="ECO:0000256" key="1">
    <source>
        <dbReference type="SAM" id="Phobius"/>
    </source>
</evidence>
<comment type="caution">
    <text evidence="2">The sequence shown here is derived from an EMBL/GenBank/DDBJ whole genome shotgun (WGS) entry which is preliminary data.</text>
</comment>
<dbReference type="HOGENOM" id="CLU_062241_0_0_6"/>
<feature type="transmembrane region" description="Helical" evidence="1">
    <location>
        <begin position="173"/>
        <end position="191"/>
    </location>
</feature>
<name>G9ZIZ2_9GAMM</name>
<feature type="transmembrane region" description="Helical" evidence="1">
    <location>
        <begin position="141"/>
        <end position="161"/>
    </location>
</feature>
<dbReference type="InterPro" id="IPR037185">
    <property type="entry name" value="EmrE-like"/>
</dbReference>
<feature type="transmembrane region" description="Helical" evidence="1">
    <location>
        <begin position="231"/>
        <end position="251"/>
    </location>
</feature>
<evidence type="ECO:0000313" key="3">
    <source>
        <dbReference type="Proteomes" id="UP000004750"/>
    </source>
</evidence>
<feature type="transmembrane region" description="Helical" evidence="1">
    <location>
        <begin position="116"/>
        <end position="135"/>
    </location>
</feature>
<dbReference type="PATRIC" id="fig|797473.3.peg.2244"/>
<keyword evidence="1" id="KW-1133">Transmembrane helix</keyword>
<dbReference type="EMBL" id="AGCM01000177">
    <property type="protein sequence ID" value="EHM50616.1"/>
    <property type="molecule type" value="Genomic_DNA"/>
</dbReference>
<reference evidence="2 3" key="1">
    <citation type="submission" date="2011-08" db="EMBL/GenBank/DDBJ databases">
        <authorList>
            <person name="Weinstock G."/>
            <person name="Sodergren E."/>
            <person name="Clifton S."/>
            <person name="Fulton L."/>
            <person name="Fulton B."/>
            <person name="Courtney L."/>
            <person name="Fronick C."/>
            <person name="Harrison M."/>
            <person name="Strong C."/>
            <person name="Farmer C."/>
            <person name="Delahaunty K."/>
            <person name="Markovic C."/>
            <person name="Hall O."/>
            <person name="Minx P."/>
            <person name="Tomlinson C."/>
            <person name="Mitreva M."/>
            <person name="Hou S."/>
            <person name="Chen J."/>
            <person name="Wollam A."/>
            <person name="Pepin K.H."/>
            <person name="Johnson M."/>
            <person name="Bhonagiri V."/>
            <person name="Zhang X."/>
            <person name="Suruliraj S."/>
            <person name="Warren W."/>
            <person name="Chinwalla A."/>
            <person name="Mardis E.R."/>
            <person name="Wilson R.K."/>
        </authorList>
    </citation>
    <scope>NUCLEOTIDE SEQUENCE [LARGE SCALE GENOMIC DNA]</scope>
    <source>
        <strain evidence="2 3">F0432</strain>
    </source>
</reference>
<dbReference type="SUPFAM" id="SSF103481">
    <property type="entry name" value="Multidrug resistance efflux transporter EmrE"/>
    <property type="match status" value="1"/>
</dbReference>
<dbReference type="Proteomes" id="UP000004750">
    <property type="component" value="Unassembled WGS sequence"/>
</dbReference>
<accession>G9ZIZ2</accession>
<feature type="transmembrane region" description="Helical" evidence="1">
    <location>
        <begin position="257"/>
        <end position="277"/>
    </location>
</feature>
<feature type="transmembrane region" description="Helical" evidence="1">
    <location>
        <begin position="92"/>
        <end position="109"/>
    </location>
</feature>